<feature type="compositionally biased region" description="Polar residues" evidence="1">
    <location>
        <begin position="122"/>
        <end position="131"/>
    </location>
</feature>
<feature type="compositionally biased region" description="Low complexity" evidence="1">
    <location>
        <begin position="89"/>
        <end position="112"/>
    </location>
</feature>
<proteinExistence type="predicted"/>
<evidence type="ECO:0000256" key="1">
    <source>
        <dbReference type="SAM" id="MobiDB-lite"/>
    </source>
</evidence>
<feature type="compositionally biased region" description="Basic and acidic residues" evidence="1">
    <location>
        <begin position="68"/>
        <end position="79"/>
    </location>
</feature>
<gene>
    <name evidence="2" type="ORF">ALAG00032_LOCUS4440</name>
</gene>
<feature type="compositionally biased region" description="Polar residues" evidence="1">
    <location>
        <begin position="33"/>
        <end position="49"/>
    </location>
</feature>
<name>A0A7S3JUZ7_9STRA</name>
<dbReference type="EMBL" id="HBIJ01006318">
    <property type="protein sequence ID" value="CAE0363699.1"/>
    <property type="molecule type" value="Transcribed_RNA"/>
</dbReference>
<evidence type="ECO:0000313" key="2">
    <source>
        <dbReference type="EMBL" id="CAE0363699.1"/>
    </source>
</evidence>
<feature type="region of interest" description="Disordered" evidence="1">
    <location>
        <begin position="1"/>
        <end position="178"/>
    </location>
</feature>
<protein>
    <submittedName>
        <fullName evidence="2">Uncharacterized protein</fullName>
    </submittedName>
</protein>
<dbReference type="AlphaFoldDB" id="A0A7S3JUZ7"/>
<reference evidence="2" key="1">
    <citation type="submission" date="2021-01" db="EMBL/GenBank/DDBJ databases">
        <authorList>
            <person name="Corre E."/>
            <person name="Pelletier E."/>
            <person name="Niang G."/>
            <person name="Scheremetjew M."/>
            <person name="Finn R."/>
            <person name="Kale V."/>
            <person name="Holt S."/>
            <person name="Cochrane G."/>
            <person name="Meng A."/>
            <person name="Brown T."/>
            <person name="Cohen L."/>
        </authorList>
    </citation>
    <scope>NUCLEOTIDE SEQUENCE</scope>
    <source>
        <strain evidence="2">CCMP1510</strain>
    </source>
</reference>
<feature type="compositionally biased region" description="Basic and acidic residues" evidence="1">
    <location>
        <begin position="162"/>
        <end position="171"/>
    </location>
</feature>
<organism evidence="2">
    <name type="scientific">Aureoumbra lagunensis</name>
    <dbReference type="NCBI Taxonomy" id="44058"/>
    <lineage>
        <taxon>Eukaryota</taxon>
        <taxon>Sar</taxon>
        <taxon>Stramenopiles</taxon>
        <taxon>Ochrophyta</taxon>
        <taxon>Pelagophyceae</taxon>
        <taxon>Pelagomonadales</taxon>
        <taxon>Aureoumbra</taxon>
    </lineage>
</organism>
<sequence length="178" mass="19335">MQELADPSVQFPTEAADSQGAGTKSERKRNRKNATSSPSAQEAPITTPTILEIVRDLADPSLQAIVDPSERVDSQDGAKKRERKRNKKNGTASPSAKKSSASNNTPTTTTSTVIPTRDEKSSNITSVTTKSFVAVPRRQQQRLEVSASSQPKRKRSNNKSAHGRDSDKFEGTLRSTAR</sequence>
<accession>A0A7S3JUZ7</accession>